<keyword evidence="3" id="KW-0540">Nuclease</keyword>
<dbReference type="Gene3D" id="3.30.420.10">
    <property type="entry name" value="Ribonuclease H-like superfamily/Ribonuclease H"/>
    <property type="match status" value="1"/>
</dbReference>
<feature type="compositionally biased region" description="Low complexity" evidence="8">
    <location>
        <begin position="175"/>
        <end position="184"/>
    </location>
</feature>
<feature type="compositionally biased region" description="Basic residues" evidence="8">
    <location>
        <begin position="72"/>
        <end position="82"/>
    </location>
</feature>
<feature type="compositionally biased region" description="Basic and acidic residues" evidence="8">
    <location>
        <begin position="30"/>
        <end position="50"/>
    </location>
</feature>
<feature type="compositionally biased region" description="Low complexity" evidence="8">
    <location>
        <begin position="307"/>
        <end position="319"/>
    </location>
</feature>
<dbReference type="SMART" id="SM00320">
    <property type="entry name" value="WD40"/>
    <property type="match status" value="1"/>
</dbReference>
<dbReference type="AlphaFoldDB" id="A0A9N9RTE4"/>
<dbReference type="PANTHER" id="PTHR12801">
    <property type="entry name" value="RNA EXONUCLEASE REXO1 / RECO3 FAMILY MEMBER-RELATED"/>
    <property type="match status" value="1"/>
</dbReference>
<dbReference type="InterPro" id="IPR036322">
    <property type="entry name" value="WD40_repeat_dom_sf"/>
</dbReference>
<evidence type="ECO:0000256" key="9">
    <source>
        <dbReference type="SAM" id="Phobius"/>
    </source>
</evidence>
<keyword evidence="7" id="KW-0853">WD repeat</keyword>
<dbReference type="InterPro" id="IPR012337">
    <property type="entry name" value="RNaseH-like_sf"/>
</dbReference>
<evidence type="ECO:0000259" key="10">
    <source>
        <dbReference type="SMART" id="SM00479"/>
    </source>
</evidence>
<dbReference type="InterPro" id="IPR015943">
    <property type="entry name" value="WD40/YVTN_repeat-like_dom_sf"/>
</dbReference>
<evidence type="ECO:0000256" key="6">
    <source>
        <dbReference type="ARBA" id="ARBA00023242"/>
    </source>
</evidence>
<dbReference type="InterPro" id="IPR001680">
    <property type="entry name" value="WD40_rpt"/>
</dbReference>
<dbReference type="PANTHER" id="PTHR12801:SF115">
    <property type="entry name" value="FI18136P1-RELATED"/>
    <property type="match status" value="1"/>
</dbReference>
<keyword evidence="5" id="KW-0269">Exonuclease</keyword>
<dbReference type="PROSITE" id="PS50082">
    <property type="entry name" value="WD_REPEATS_2"/>
    <property type="match status" value="1"/>
</dbReference>
<keyword evidence="12" id="KW-1185">Reference proteome</keyword>
<comment type="subcellular location">
    <subcellularLocation>
        <location evidence="1">Nucleus</location>
    </subcellularLocation>
</comment>
<evidence type="ECO:0000256" key="5">
    <source>
        <dbReference type="ARBA" id="ARBA00022839"/>
    </source>
</evidence>
<proteinExistence type="inferred from homology"/>
<reference evidence="11" key="2">
    <citation type="submission" date="2022-10" db="EMBL/GenBank/DDBJ databases">
        <authorList>
            <consortium name="ENA_rothamsted_submissions"/>
            <consortium name="culmorum"/>
            <person name="King R."/>
        </authorList>
    </citation>
    <scope>NUCLEOTIDE SEQUENCE</scope>
</reference>
<evidence type="ECO:0000256" key="8">
    <source>
        <dbReference type="SAM" id="MobiDB-lite"/>
    </source>
</evidence>
<comment type="similarity">
    <text evidence="2">Belongs to the REXO1/REXO3 family.</text>
</comment>
<feature type="compositionally biased region" description="Basic residues" evidence="8">
    <location>
        <begin position="149"/>
        <end position="159"/>
    </location>
</feature>
<dbReference type="EMBL" id="OU895878">
    <property type="protein sequence ID" value="CAG9803175.1"/>
    <property type="molecule type" value="Genomic_DNA"/>
</dbReference>
<feature type="compositionally biased region" description="Polar residues" evidence="8">
    <location>
        <begin position="134"/>
        <end position="144"/>
    </location>
</feature>
<dbReference type="SMART" id="SM00479">
    <property type="entry name" value="EXOIII"/>
    <property type="match status" value="1"/>
</dbReference>
<evidence type="ECO:0000256" key="3">
    <source>
        <dbReference type="ARBA" id="ARBA00022722"/>
    </source>
</evidence>
<dbReference type="OrthoDB" id="206335at2759"/>
<feature type="region of interest" description="Disordered" evidence="8">
    <location>
        <begin position="64"/>
        <end position="83"/>
    </location>
</feature>
<gene>
    <name evidence="11" type="ORF">CHIRRI_LOCUS6076</name>
</gene>
<feature type="repeat" description="WD" evidence="7">
    <location>
        <begin position="96"/>
        <end position="137"/>
    </location>
</feature>
<keyword evidence="6" id="KW-0539">Nucleus</keyword>
<dbReference type="InterPro" id="IPR036397">
    <property type="entry name" value="RNaseH_sf"/>
</dbReference>
<dbReference type="InterPro" id="IPR034922">
    <property type="entry name" value="REX1-like_exo"/>
</dbReference>
<evidence type="ECO:0000256" key="4">
    <source>
        <dbReference type="ARBA" id="ARBA00022801"/>
    </source>
</evidence>
<feature type="region of interest" description="Disordered" evidence="8">
    <location>
        <begin position="304"/>
        <end position="328"/>
    </location>
</feature>
<dbReference type="SUPFAM" id="SSF53098">
    <property type="entry name" value="Ribonuclease H-like"/>
    <property type="match status" value="1"/>
</dbReference>
<feature type="transmembrane region" description="Helical" evidence="9">
    <location>
        <begin position="6"/>
        <end position="24"/>
    </location>
</feature>
<dbReference type="CDD" id="cd06145">
    <property type="entry name" value="REX1_like"/>
    <property type="match status" value="1"/>
</dbReference>
<feature type="domain" description="Exonuclease" evidence="10">
    <location>
        <begin position="442"/>
        <end position="628"/>
    </location>
</feature>
<evidence type="ECO:0000256" key="7">
    <source>
        <dbReference type="PROSITE-ProRule" id="PRU00221"/>
    </source>
</evidence>
<keyword evidence="4" id="KW-0378">Hydrolase</keyword>
<keyword evidence="9" id="KW-1133">Transmembrane helix</keyword>
<keyword evidence="9" id="KW-0472">Membrane</keyword>
<dbReference type="Gene3D" id="2.130.10.10">
    <property type="entry name" value="YVTN repeat-like/Quinoprotein amine dehydrogenase"/>
    <property type="match status" value="1"/>
</dbReference>
<dbReference type="FunFam" id="3.30.420.10:FF:000031">
    <property type="entry name" value="RNA exonuclease 1"/>
    <property type="match status" value="1"/>
</dbReference>
<evidence type="ECO:0000256" key="1">
    <source>
        <dbReference type="ARBA" id="ARBA00004123"/>
    </source>
</evidence>
<feature type="compositionally biased region" description="Polar residues" evidence="8">
    <location>
        <begin position="162"/>
        <end position="174"/>
    </location>
</feature>
<protein>
    <recommendedName>
        <fullName evidence="10">Exonuclease domain-containing protein</fullName>
    </recommendedName>
</protein>
<accession>A0A9N9RTE4</accession>
<dbReference type="InterPro" id="IPR013520">
    <property type="entry name" value="Ribonucl_H"/>
</dbReference>
<keyword evidence="9" id="KW-0812">Transmembrane</keyword>
<dbReference type="InterPro" id="IPR047021">
    <property type="entry name" value="REXO1/3/4-like"/>
</dbReference>
<dbReference type="GO" id="GO:0004527">
    <property type="term" value="F:exonuclease activity"/>
    <property type="evidence" value="ECO:0007669"/>
    <property type="project" value="UniProtKB-KW"/>
</dbReference>
<reference evidence="11" key="1">
    <citation type="submission" date="2022-01" db="EMBL/GenBank/DDBJ databases">
        <authorList>
            <person name="King R."/>
        </authorList>
    </citation>
    <scope>NUCLEOTIDE SEQUENCE</scope>
</reference>
<sequence>MLDTIIIGLIILSALVYGFWQYFAEPDDAHRKKKNEANKRNDDYVPKDNKSSTAKKLSETTNINNKTNINKNSKRSNLKKRTDKTNYSHNWLLTTLKGHTGSVMDMSFSANGKYLATCADDPSSMVQSIDGESDVTNETSTSSEDSPKQKRTQNKRKVNHNYVKQRTTRNQNGKSSPTTSSSSSNAHNNHNQILKSYERCEEQRYRALEPPLRQHTKLNLTEAQLVHYLRNYLLDEMLMRLLGFPIEYDVAPSMAIIYKYPPYEFISQRKQAMASTTAYYSGSPIIVNQNDGLVPTKENFGCEINDSDSGQGSGSSSPSDDYELRQSPAIKPLPRQYTSMVSSQKECSRCGKGFFVTNDGDYVTTEPCLYHWGKLNQFYDGHQMRRVHSCCGRDYDANYINGCTANRVHVWTGVSAGLNGPYEGFVRTKRRPGPMPEDGNTGVFAVDCEMCFTGCGLELTKVTFVRSDGNMFYESFVRPERDIVDYNTRFSGITEKDLNLGTNNGMRRASTASNSSSSSTSSNGYYRTVKTLQEVQKDLLKFIFEDTVLIGHSIENDLKALKLIHKSIIDTAIIFPHYYGLPYRRSLKSLTNCILKRDIQTAENGHCSFEDSRACLELILWKVRKDFREVLEQH</sequence>
<dbReference type="SUPFAM" id="SSF50978">
    <property type="entry name" value="WD40 repeat-like"/>
    <property type="match status" value="1"/>
</dbReference>
<feature type="compositionally biased region" description="Low complexity" evidence="8">
    <location>
        <begin position="509"/>
        <end position="523"/>
    </location>
</feature>
<evidence type="ECO:0000313" key="11">
    <source>
        <dbReference type="EMBL" id="CAG9803175.1"/>
    </source>
</evidence>
<feature type="region of interest" description="Disordered" evidence="8">
    <location>
        <begin position="125"/>
        <end position="190"/>
    </location>
</feature>
<evidence type="ECO:0000313" key="12">
    <source>
        <dbReference type="Proteomes" id="UP001153620"/>
    </source>
</evidence>
<organism evidence="11 12">
    <name type="scientific">Chironomus riparius</name>
    <dbReference type="NCBI Taxonomy" id="315576"/>
    <lineage>
        <taxon>Eukaryota</taxon>
        <taxon>Metazoa</taxon>
        <taxon>Ecdysozoa</taxon>
        <taxon>Arthropoda</taxon>
        <taxon>Hexapoda</taxon>
        <taxon>Insecta</taxon>
        <taxon>Pterygota</taxon>
        <taxon>Neoptera</taxon>
        <taxon>Endopterygota</taxon>
        <taxon>Diptera</taxon>
        <taxon>Nematocera</taxon>
        <taxon>Chironomoidea</taxon>
        <taxon>Chironomidae</taxon>
        <taxon>Chironominae</taxon>
        <taxon>Chironomus</taxon>
    </lineage>
</organism>
<name>A0A9N9RTE4_9DIPT</name>
<feature type="region of interest" description="Disordered" evidence="8">
    <location>
        <begin position="30"/>
        <end position="56"/>
    </location>
</feature>
<dbReference type="GO" id="GO:0005634">
    <property type="term" value="C:nucleus"/>
    <property type="evidence" value="ECO:0007669"/>
    <property type="project" value="UniProtKB-SubCell"/>
</dbReference>
<evidence type="ECO:0000256" key="2">
    <source>
        <dbReference type="ARBA" id="ARBA00006357"/>
    </source>
</evidence>
<dbReference type="Pfam" id="PF00400">
    <property type="entry name" value="WD40"/>
    <property type="match status" value="1"/>
</dbReference>
<dbReference type="Proteomes" id="UP001153620">
    <property type="component" value="Chromosome 2"/>
</dbReference>
<dbReference type="GO" id="GO:0003676">
    <property type="term" value="F:nucleic acid binding"/>
    <property type="evidence" value="ECO:0007669"/>
    <property type="project" value="InterPro"/>
</dbReference>
<dbReference type="GO" id="GO:0010629">
    <property type="term" value="P:negative regulation of gene expression"/>
    <property type="evidence" value="ECO:0007669"/>
    <property type="project" value="UniProtKB-ARBA"/>
</dbReference>
<feature type="region of interest" description="Disordered" evidence="8">
    <location>
        <begin position="501"/>
        <end position="523"/>
    </location>
</feature>